<accession>A0ABQ8T1G3</accession>
<comment type="caution">
    <text evidence="2">The sequence shown here is derived from an EMBL/GenBank/DDBJ whole genome shotgun (WGS) entry which is preliminary data.</text>
</comment>
<evidence type="ECO:0000256" key="1">
    <source>
        <dbReference type="SAM" id="MobiDB-lite"/>
    </source>
</evidence>
<evidence type="ECO:0000313" key="2">
    <source>
        <dbReference type="EMBL" id="KAJ4439777.1"/>
    </source>
</evidence>
<dbReference type="Proteomes" id="UP001148838">
    <property type="component" value="Unassembled WGS sequence"/>
</dbReference>
<sequence>MAGLCEGGNEPPGSLKAIKCDFDFVMRDQHEYGTPKTIIEENKGNHAPTREVSGISSREYHPRKNKAVRLNLCVQCGGLYHRYDHERL</sequence>
<gene>
    <name evidence="2" type="ORF">ANN_07905</name>
</gene>
<dbReference type="EMBL" id="JAJSOF020000017">
    <property type="protein sequence ID" value="KAJ4439777.1"/>
    <property type="molecule type" value="Genomic_DNA"/>
</dbReference>
<name>A0ABQ8T1G3_PERAM</name>
<organism evidence="2 3">
    <name type="scientific">Periplaneta americana</name>
    <name type="common">American cockroach</name>
    <name type="synonym">Blatta americana</name>
    <dbReference type="NCBI Taxonomy" id="6978"/>
    <lineage>
        <taxon>Eukaryota</taxon>
        <taxon>Metazoa</taxon>
        <taxon>Ecdysozoa</taxon>
        <taxon>Arthropoda</taxon>
        <taxon>Hexapoda</taxon>
        <taxon>Insecta</taxon>
        <taxon>Pterygota</taxon>
        <taxon>Neoptera</taxon>
        <taxon>Polyneoptera</taxon>
        <taxon>Dictyoptera</taxon>
        <taxon>Blattodea</taxon>
        <taxon>Blattoidea</taxon>
        <taxon>Blattidae</taxon>
        <taxon>Blattinae</taxon>
        <taxon>Periplaneta</taxon>
    </lineage>
</organism>
<proteinExistence type="predicted"/>
<feature type="region of interest" description="Disordered" evidence="1">
    <location>
        <begin position="41"/>
        <end position="60"/>
    </location>
</feature>
<reference evidence="2 3" key="1">
    <citation type="journal article" date="2022" name="Allergy">
        <title>Genome assembly and annotation of Periplaneta americana reveal a comprehensive cockroach allergen profile.</title>
        <authorList>
            <person name="Wang L."/>
            <person name="Xiong Q."/>
            <person name="Saelim N."/>
            <person name="Wang L."/>
            <person name="Nong W."/>
            <person name="Wan A.T."/>
            <person name="Shi M."/>
            <person name="Liu X."/>
            <person name="Cao Q."/>
            <person name="Hui J.H.L."/>
            <person name="Sookrung N."/>
            <person name="Leung T.F."/>
            <person name="Tungtrongchitr A."/>
            <person name="Tsui S.K.W."/>
        </authorList>
    </citation>
    <scope>NUCLEOTIDE SEQUENCE [LARGE SCALE GENOMIC DNA]</scope>
    <source>
        <strain evidence="2">PWHHKU_190912</strain>
    </source>
</reference>
<evidence type="ECO:0000313" key="3">
    <source>
        <dbReference type="Proteomes" id="UP001148838"/>
    </source>
</evidence>
<evidence type="ECO:0008006" key="4">
    <source>
        <dbReference type="Google" id="ProtNLM"/>
    </source>
</evidence>
<keyword evidence="3" id="KW-1185">Reference proteome</keyword>
<protein>
    <recommendedName>
        <fullName evidence="4">HNH endonuclease</fullName>
    </recommendedName>
</protein>